<keyword evidence="2" id="KW-1185">Reference proteome</keyword>
<reference evidence="1" key="1">
    <citation type="submission" date="2021-06" db="EMBL/GenBank/DDBJ databases">
        <authorList>
            <person name="Kallberg Y."/>
            <person name="Tangrot J."/>
            <person name="Rosling A."/>
        </authorList>
    </citation>
    <scope>NUCLEOTIDE SEQUENCE</scope>
    <source>
        <strain evidence="1">UK204</strain>
    </source>
</reference>
<sequence>NVHEILWNTAKLTMASQSSSSKFGGVSRMNVCVPPRAIKILPIEIMNRLSSCDTPKIRKIRHHIGRFWPLMCNGTKYIGTNQFLLLQRFGIAFQ</sequence>
<evidence type="ECO:0000313" key="1">
    <source>
        <dbReference type="EMBL" id="CAG8537640.1"/>
    </source>
</evidence>
<gene>
    <name evidence="1" type="ORF">FCALED_LOCUS5482</name>
</gene>
<feature type="non-terminal residue" evidence="1">
    <location>
        <position position="1"/>
    </location>
</feature>
<proteinExistence type="predicted"/>
<dbReference type="EMBL" id="CAJVPQ010001192">
    <property type="protein sequence ID" value="CAG8537640.1"/>
    <property type="molecule type" value="Genomic_DNA"/>
</dbReference>
<dbReference type="Proteomes" id="UP000789570">
    <property type="component" value="Unassembled WGS sequence"/>
</dbReference>
<accession>A0A9N9FHY7</accession>
<protein>
    <submittedName>
        <fullName evidence="1">8607_t:CDS:1</fullName>
    </submittedName>
</protein>
<evidence type="ECO:0000313" key="2">
    <source>
        <dbReference type="Proteomes" id="UP000789570"/>
    </source>
</evidence>
<name>A0A9N9FHY7_9GLOM</name>
<dbReference type="AlphaFoldDB" id="A0A9N9FHY7"/>
<comment type="caution">
    <text evidence="1">The sequence shown here is derived from an EMBL/GenBank/DDBJ whole genome shotgun (WGS) entry which is preliminary data.</text>
</comment>
<organism evidence="1 2">
    <name type="scientific">Funneliformis caledonium</name>
    <dbReference type="NCBI Taxonomy" id="1117310"/>
    <lineage>
        <taxon>Eukaryota</taxon>
        <taxon>Fungi</taxon>
        <taxon>Fungi incertae sedis</taxon>
        <taxon>Mucoromycota</taxon>
        <taxon>Glomeromycotina</taxon>
        <taxon>Glomeromycetes</taxon>
        <taxon>Glomerales</taxon>
        <taxon>Glomeraceae</taxon>
        <taxon>Funneliformis</taxon>
    </lineage>
</organism>